<dbReference type="OrthoDB" id="7327697at2759"/>
<dbReference type="AlphaFoldDB" id="A0A5B7IJL1"/>
<dbReference type="EMBL" id="VSRR010059054">
    <property type="protein sequence ID" value="MPC82179.1"/>
    <property type="molecule type" value="Genomic_DNA"/>
</dbReference>
<evidence type="ECO:0000256" key="1">
    <source>
        <dbReference type="SAM" id="SignalP"/>
    </source>
</evidence>
<reference evidence="2 3" key="1">
    <citation type="submission" date="2019-05" db="EMBL/GenBank/DDBJ databases">
        <title>Another draft genome of Portunus trituberculatus and its Hox gene families provides insights of decapod evolution.</title>
        <authorList>
            <person name="Jeong J.-H."/>
            <person name="Song I."/>
            <person name="Kim S."/>
            <person name="Choi T."/>
            <person name="Kim D."/>
            <person name="Ryu S."/>
            <person name="Kim W."/>
        </authorList>
    </citation>
    <scope>NUCLEOTIDE SEQUENCE [LARGE SCALE GENOMIC DNA]</scope>
    <source>
        <tissue evidence="2">Muscle</tissue>
    </source>
</reference>
<proteinExistence type="predicted"/>
<protein>
    <submittedName>
        <fullName evidence="2">Cuticle protein AMP1A</fullName>
    </submittedName>
</protein>
<organism evidence="2 3">
    <name type="scientific">Portunus trituberculatus</name>
    <name type="common">Swimming crab</name>
    <name type="synonym">Neptunus trituberculatus</name>
    <dbReference type="NCBI Taxonomy" id="210409"/>
    <lineage>
        <taxon>Eukaryota</taxon>
        <taxon>Metazoa</taxon>
        <taxon>Ecdysozoa</taxon>
        <taxon>Arthropoda</taxon>
        <taxon>Crustacea</taxon>
        <taxon>Multicrustacea</taxon>
        <taxon>Malacostraca</taxon>
        <taxon>Eumalacostraca</taxon>
        <taxon>Eucarida</taxon>
        <taxon>Decapoda</taxon>
        <taxon>Pleocyemata</taxon>
        <taxon>Brachyura</taxon>
        <taxon>Eubrachyura</taxon>
        <taxon>Portunoidea</taxon>
        <taxon>Portunidae</taxon>
        <taxon>Portuninae</taxon>
        <taxon>Portunus</taxon>
    </lineage>
</organism>
<keyword evidence="3" id="KW-1185">Reference proteome</keyword>
<evidence type="ECO:0000313" key="2">
    <source>
        <dbReference type="EMBL" id="MPC82179.1"/>
    </source>
</evidence>
<dbReference type="Proteomes" id="UP000324222">
    <property type="component" value="Unassembled WGS sequence"/>
</dbReference>
<accession>A0A5B7IJL1</accession>
<name>A0A5B7IJL1_PORTR</name>
<feature type="chain" id="PRO_5023005659" evidence="1">
    <location>
        <begin position="16"/>
        <end position="72"/>
    </location>
</feature>
<feature type="signal peptide" evidence="1">
    <location>
        <begin position="1"/>
        <end position="15"/>
    </location>
</feature>
<sequence length="72" mass="7707">MKLVILVCLAVVALAAPKPEDLPPIVQVLRDEREHGEGGNFRYLIETDNGIFMEAAGAPGVAGQSNIQGSYR</sequence>
<comment type="caution">
    <text evidence="2">The sequence shown here is derived from an EMBL/GenBank/DDBJ whole genome shotgun (WGS) entry which is preliminary data.</text>
</comment>
<evidence type="ECO:0000313" key="3">
    <source>
        <dbReference type="Proteomes" id="UP000324222"/>
    </source>
</evidence>
<gene>
    <name evidence="2" type="primary">CU1A_0</name>
    <name evidence="2" type="ORF">E2C01_076826</name>
</gene>
<keyword evidence="1" id="KW-0732">Signal</keyword>